<dbReference type="EMBL" id="MF278336">
    <property type="protein sequence ID" value="ASL24387.1"/>
    <property type="molecule type" value="Genomic_DNA"/>
</dbReference>
<gene>
    <name evidence="1" type="ORF">vBAspPH44_4</name>
</gene>
<accession>A0A220YL41</accession>
<evidence type="ECO:0000313" key="2">
    <source>
        <dbReference type="Proteomes" id="UP000222639"/>
    </source>
</evidence>
<name>A0A220YL41_9CAUD</name>
<organism evidence="1 2">
    <name type="scientific">Alteromonas phage vB_AspP-H4/4</name>
    <dbReference type="NCBI Taxonomy" id="2928692"/>
    <lineage>
        <taxon>Viruses</taxon>
        <taxon>Duplodnaviria</taxon>
        <taxon>Heunggongvirae</taxon>
        <taxon>Uroviricota</taxon>
        <taxon>Caudoviricetes</taxon>
        <taxon>Autographivirales</taxon>
        <taxon>Foturvirus</taxon>
        <taxon>Foturvirus H44</taxon>
    </lineage>
</organism>
<dbReference type="Proteomes" id="UP000222639">
    <property type="component" value="Segment"/>
</dbReference>
<reference evidence="2" key="1">
    <citation type="submission" date="2017-06" db="EMBL/GenBank/DDBJ databases">
        <title>Complete genome sequence of Alteromonas virus vB_AspP-H4/4.</title>
        <authorList>
            <person name="Kallies R."/>
        </authorList>
    </citation>
    <scope>NUCLEOTIDE SEQUENCE [LARGE SCALE GENOMIC DNA]</scope>
</reference>
<sequence>MVATRRSGGGRKPTVLPNPFVLQDDWGDPYNVLWETEFEIDIRIEDILVGCVRAFNDGRTNKTQSVVNWMKLLRVYRNVWELSTKCIATYLRCSESHASKYMQVIKLTNPFLYNYMRGESGTNIRGYIDLPLKQVLSGYTPFGELSKEGVVETNKQERTSCLSTSIKQLKQLSTVTVVE</sequence>
<keyword evidence="2" id="KW-1185">Reference proteome</keyword>
<protein>
    <submittedName>
        <fullName evidence="1">Uncharacterized protein</fullName>
    </submittedName>
</protein>
<proteinExistence type="predicted"/>
<evidence type="ECO:0000313" key="1">
    <source>
        <dbReference type="EMBL" id="ASL24387.1"/>
    </source>
</evidence>